<keyword evidence="4" id="KW-1185">Reference proteome</keyword>
<evidence type="ECO:0000256" key="1">
    <source>
        <dbReference type="SAM" id="Phobius"/>
    </source>
</evidence>
<dbReference type="InterPro" id="IPR000073">
    <property type="entry name" value="AB_hydrolase_1"/>
</dbReference>
<keyword evidence="1" id="KW-1133">Transmembrane helix</keyword>
<dbReference type="PANTHER" id="PTHR37946:SF1">
    <property type="entry name" value="SLL1969 PROTEIN"/>
    <property type="match status" value="1"/>
</dbReference>
<name>A0A848H8X2_9BURK</name>
<dbReference type="InterPro" id="IPR029058">
    <property type="entry name" value="AB_hydrolase_fold"/>
</dbReference>
<organism evidence="3 4">
    <name type="scientific">Ramlibacter agri</name>
    <dbReference type="NCBI Taxonomy" id="2728837"/>
    <lineage>
        <taxon>Bacteria</taxon>
        <taxon>Pseudomonadati</taxon>
        <taxon>Pseudomonadota</taxon>
        <taxon>Betaproteobacteria</taxon>
        <taxon>Burkholderiales</taxon>
        <taxon>Comamonadaceae</taxon>
        <taxon>Ramlibacter</taxon>
    </lineage>
</organism>
<sequence length="310" mass="34518">MPRSSELARLSRATGALQLAVLIGWLLWWAPRSTVTAVAGALVLLAIGPVTLAVEFVLLVLVQRGDPGIPKPTLRELARSWAGETREMYRVFYWRQPLRWRDPPDLLPQDAQGRQGVVFIHGFVCNRGFWAPWLRRLRARGQPCIAINLEPVFAPIGDYTPLVEDAVRRITACTGRPPILVCHSMGGIVARSWLRDMRAGERIARLVTLCSPHHGTWLGRFSRRPNGLQMRLQSTWLRQLEADEAALPQPPRTCWYTNCDNIVFPASTASLPGADNRLVRGFAHVQMAFTPAVMDAVLDALSAGDPVPSR</sequence>
<dbReference type="Gene3D" id="3.40.50.1820">
    <property type="entry name" value="alpha/beta hydrolase"/>
    <property type="match status" value="1"/>
</dbReference>
<evidence type="ECO:0000259" key="2">
    <source>
        <dbReference type="Pfam" id="PF12697"/>
    </source>
</evidence>
<dbReference type="RefSeq" id="WP_169421249.1">
    <property type="nucleotide sequence ID" value="NZ_JABBFX010000003.1"/>
</dbReference>
<dbReference type="SUPFAM" id="SSF53474">
    <property type="entry name" value="alpha/beta-Hydrolases"/>
    <property type="match status" value="1"/>
</dbReference>
<dbReference type="EMBL" id="JABBFX010000003">
    <property type="protein sequence ID" value="NML46937.1"/>
    <property type="molecule type" value="Genomic_DNA"/>
</dbReference>
<comment type="caution">
    <text evidence="3">The sequence shown here is derived from an EMBL/GenBank/DDBJ whole genome shotgun (WGS) entry which is preliminary data.</text>
</comment>
<gene>
    <name evidence="3" type="ORF">HHL11_24550</name>
</gene>
<evidence type="ECO:0000313" key="4">
    <source>
        <dbReference type="Proteomes" id="UP000541185"/>
    </source>
</evidence>
<accession>A0A848H8X2</accession>
<dbReference type="GO" id="GO:0016787">
    <property type="term" value="F:hydrolase activity"/>
    <property type="evidence" value="ECO:0007669"/>
    <property type="project" value="UniProtKB-KW"/>
</dbReference>
<evidence type="ECO:0000313" key="3">
    <source>
        <dbReference type="EMBL" id="NML46937.1"/>
    </source>
</evidence>
<feature type="transmembrane region" description="Helical" evidence="1">
    <location>
        <begin position="37"/>
        <end position="62"/>
    </location>
</feature>
<dbReference type="Pfam" id="PF12697">
    <property type="entry name" value="Abhydrolase_6"/>
    <property type="match status" value="1"/>
</dbReference>
<feature type="transmembrane region" description="Helical" evidence="1">
    <location>
        <begin position="12"/>
        <end position="31"/>
    </location>
</feature>
<reference evidence="3 4" key="1">
    <citation type="submission" date="2020-04" db="EMBL/GenBank/DDBJ databases">
        <title>Ramlibacter sp. G-1-2-2 isolated from soil.</title>
        <authorList>
            <person name="Dahal R.H."/>
        </authorList>
    </citation>
    <scope>NUCLEOTIDE SEQUENCE [LARGE SCALE GENOMIC DNA]</scope>
    <source>
        <strain evidence="3 4">G-1-2-2</strain>
    </source>
</reference>
<dbReference type="Proteomes" id="UP000541185">
    <property type="component" value="Unassembled WGS sequence"/>
</dbReference>
<keyword evidence="1" id="KW-0812">Transmembrane</keyword>
<protein>
    <submittedName>
        <fullName evidence="3">Alpha/beta fold hydrolase</fullName>
    </submittedName>
</protein>
<proteinExistence type="predicted"/>
<dbReference type="PANTHER" id="PTHR37946">
    <property type="entry name" value="SLL1969 PROTEIN"/>
    <property type="match status" value="1"/>
</dbReference>
<feature type="domain" description="AB hydrolase-1" evidence="2">
    <location>
        <begin position="117"/>
        <end position="263"/>
    </location>
</feature>
<dbReference type="AlphaFoldDB" id="A0A848H8X2"/>
<keyword evidence="1" id="KW-0472">Membrane</keyword>
<keyword evidence="3" id="KW-0378">Hydrolase</keyword>